<dbReference type="EMBL" id="JAHLQJ010000003">
    <property type="protein sequence ID" value="MBU5671119.1"/>
    <property type="molecule type" value="Genomic_DNA"/>
</dbReference>
<keyword evidence="2" id="KW-1133">Transmembrane helix</keyword>
<sequence>MAFPLAMYTTSTYQLSKALHLPFLASIPKGMVVVAFGCLYRLAGGSYWFYSSSSSLHSRSKKHEASVSVPSAVEELCFSEGVGNGDDPRSDHPSACTWVGH</sequence>
<dbReference type="Proteomes" id="UP000743001">
    <property type="component" value="Unassembled WGS sequence"/>
</dbReference>
<name>A0ABS6FMA3_9BACL</name>
<comment type="caution">
    <text evidence="3">The sequence shown here is derived from an EMBL/GenBank/DDBJ whole genome shotgun (WGS) entry which is preliminary data.</text>
</comment>
<protein>
    <submittedName>
        <fullName evidence="3">Uncharacterized protein</fullName>
    </submittedName>
</protein>
<evidence type="ECO:0000313" key="4">
    <source>
        <dbReference type="Proteomes" id="UP000743001"/>
    </source>
</evidence>
<accession>A0ABS6FMA3</accession>
<gene>
    <name evidence="3" type="ORF">KQJ23_04655</name>
</gene>
<proteinExistence type="predicted"/>
<evidence type="ECO:0000256" key="1">
    <source>
        <dbReference type="SAM" id="MobiDB-lite"/>
    </source>
</evidence>
<evidence type="ECO:0000256" key="2">
    <source>
        <dbReference type="SAM" id="Phobius"/>
    </source>
</evidence>
<evidence type="ECO:0000313" key="3">
    <source>
        <dbReference type="EMBL" id="MBU5671119.1"/>
    </source>
</evidence>
<organism evidence="3 4">
    <name type="scientific">Paenibacillus brevis</name>
    <dbReference type="NCBI Taxonomy" id="2841508"/>
    <lineage>
        <taxon>Bacteria</taxon>
        <taxon>Bacillati</taxon>
        <taxon>Bacillota</taxon>
        <taxon>Bacilli</taxon>
        <taxon>Bacillales</taxon>
        <taxon>Paenibacillaceae</taxon>
        <taxon>Paenibacillus</taxon>
    </lineage>
</organism>
<keyword evidence="2" id="KW-0472">Membrane</keyword>
<feature type="region of interest" description="Disordered" evidence="1">
    <location>
        <begin position="81"/>
        <end position="101"/>
    </location>
</feature>
<keyword evidence="4" id="KW-1185">Reference proteome</keyword>
<reference evidence="3 4" key="1">
    <citation type="submission" date="2021-06" db="EMBL/GenBank/DDBJ databases">
        <authorList>
            <person name="Sun Q."/>
            <person name="Li D."/>
        </authorList>
    </citation>
    <scope>NUCLEOTIDE SEQUENCE [LARGE SCALE GENOMIC DNA]</scope>
    <source>
        <strain evidence="3 4">MSJ-6</strain>
    </source>
</reference>
<keyword evidence="2" id="KW-0812">Transmembrane</keyword>
<feature type="transmembrane region" description="Helical" evidence="2">
    <location>
        <begin position="30"/>
        <end position="50"/>
    </location>
</feature>